<dbReference type="InterPro" id="IPR048868">
    <property type="entry name" value="OGG-like_put"/>
</dbReference>
<evidence type="ECO:0000313" key="2">
    <source>
        <dbReference type="Proteomes" id="UP000199632"/>
    </source>
</evidence>
<dbReference type="EMBL" id="FNQB01000003">
    <property type="protein sequence ID" value="SDZ44413.1"/>
    <property type="molecule type" value="Genomic_DNA"/>
</dbReference>
<sequence>MLFMSTGVVLPEMPNRLREVFRRWDGDGRNGQGGMWWNRATWLTGLPKYQELFASLPDRVDRATVARHAANAADGEIEAERAFVAAMVWGYGPTGYGAYRTARVLGENPEARPTLHTAAQIVKRDGGARAFEWLSEHRLRYLGVSFATKYLYFCNGPDAPPALILDQLVQRWLRQHAGCHLRLEWHVGDYDRYLRMACSWAEVLGIAAGDVEYLMFSDALVDEPGRTAALADGSLDDPEDGAVLTAIEEAAVAFAALADVSPADVDDFERGIRQLKRIVLARNA</sequence>
<organism evidence="1 2">
    <name type="scientific">Asanoa ishikariensis</name>
    <dbReference type="NCBI Taxonomy" id="137265"/>
    <lineage>
        <taxon>Bacteria</taxon>
        <taxon>Bacillati</taxon>
        <taxon>Actinomycetota</taxon>
        <taxon>Actinomycetes</taxon>
        <taxon>Micromonosporales</taxon>
        <taxon>Micromonosporaceae</taxon>
        <taxon>Asanoa</taxon>
    </lineage>
</organism>
<proteinExistence type="predicted"/>
<reference evidence="2" key="1">
    <citation type="submission" date="2016-10" db="EMBL/GenBank/DDBJ databases">
        <authorList>
            <person name="Varghese N."/>
            <person name="Submissions S."/>
        </authorList>
    </citation>
    <scope>NUCLEOTIDE SEQUENCE [LARGE SCALE GENOMIC DNA]</scope>
    <source>
        <strain evidence="2">DSM 44718</strain>
    </source>
</reference>
<name>A0A1H3T222_9ACTN</name>
<protein>
    <submittedName>
        <fullName evidence="1">Uncharacterized protein</fullName>
    </submittedName>
</protein>
<dbReference type="Proteomes" id="UP000199632">
    <property type="component" value="Unassembled WGS sequence"/>
</dbReference>
<accession>A0A1H3T222</accession>
<evidence type="ECO:0000313" key="1">
    <source>
        <dbReference type="EMBL" id="SDZ44413.1"/>
    </source>
</evidence>
<gene>
    <name evidence="1" type="ORF">SAMN05421684_5105</name>
</gene>
<dbReference type="Pfam" id="PF21790">
    <property type="entry name" value="OGG"/>
    <property type="match status" value="1"/>
</dbReference>
<keyword evidence="2" id="KW-1185">Reference proteome</keyword>
<dbReference type="STRING" id="137265.SAMN05421684_5105"/>
<dbReference type="AlphaFoldDB" id="A0A1H3T222"/>